<evidence type="ECO:0000313" key="2">
    <source>
        <dbReference type="EMBL" id="GAJ08080.1"/>
    </source>
</evidence>
<organism evidence="2">
    <name type="scientific">marine sediment metagenome</name>
    <dbReference type="NCBI Taxonomy" id="412755"/>
    <lineage>
        <taxon>unclassified sequences</taxon>
        <taxon>metagenomes</taxon>
        <taxon>ecological metagenomes</taxon>
    </lineage>
</organism>
<protein>
    <recommendedName>
        <fullName evidence="1">Acetyl-CoA hydrolase/transferase N-terminal domain-containing protein</fullName>
    </recommendedName>
</protein>
<reference evidence="2" key="1">
    <citation type="journal article" date="2014" name="Front. Microbiol.">
        <title>High frequency of phylogenetically diverse reductive dehalogenase-homologous genes in deep subseafloor sedimentary metagenomes.</title>
        <authorList>
            <person name="Kawai M."/>
            <person name="Futagami T."/>
            <person name="Toyoda A."/>
            <person name="Takaki Y."/>
            <person name="Nishi S."/>
            <person name="Hori S."/>
            <person name="Arai W."/>
            <person name="Tsubouchi T."/>
            <person name="Morono Y."/>
            <person name="Uchiyama I."/>
            <person name="Ito T."/>
            <person name="Fujiyama A."/>
            <person name="Inagaki F."/>
            <person name="Takami H."/>
        </authorList>
    </citation>
    <scope>NUCLEOTIDE SEQUENCE</scope>
    <source>
        <strain evidence="2">Expedition CK06-06</strain>
    </source>
</reference>
<dbReference type="PANTHER" id="PTHR21432:SF20">
    <property type="entry name" value="ACETYL-COA HYDROLASE"/>
    <property type="match status" value="1"/>
</dbReference>
<dbReference type="InterPro" id="IPR037171">
    <property type="entry name" value="NagB/RpiA_transferase-like"/>
</dbReference>
<feature type="domain" description="Acetyl-CoA hydrolase/transferase N-terminal" evidence="1">
    <location>
        <begin position="8"/>
        <end position="187"/>
    </location>
</feature>
<dbReference type="Gene3D" id="3.40.1080.10">
    <property type="entry name" value="Glutaconate Coenzyme A-transferase"/>
    <property type="match status" value="1"/>
</dbReference>
<dbReference type="GO" id="GO:0008775">
    <property type="term" value="F:acetate CoA-transferase activity"/>
    <property type="evidence" value="ECO:0007669"/>
    <property type="project" value="InterPro"/>
</dbReference>
<dbReference type="GO" id="GO:0006083">
    <property type="term" value="P:acetate metabolic process"/>
    <property type="evidence" value="ECO:0007669"/>
    <property type="project" value="InterPro"/>
</dbReference>
<dbReference type="SUPFAM" id="SSF100950">
    <property type="entry name" value="NagB/RpiA/CoA transferase-like"/>
    <property type="match status" value="1"/>
</dbReference>
<name>X1VJP1_9ZZZZ</name>
<feature type="non-terminal residue" evidence="2">
    <location>
        <position position="255"/>
    </location>
</feature>
<dbReference type="Gene3D" id="3.30.750.70">
    <property type="entry name" value="4-hydroxybutyrate coenzyme like domains"/>
    <property type="match status" value="1"/>
</dbReference>
<sequence length="255" mass="28139">MQEFNWKEKYKEKINTAVVAMKSIKSGHSIFIGTGCGQPQHLVNALVEHSSHIYDANIVHLLTMGTAPYADEKFREKFKMNSFFIADNVRDALQKGIGDYTPIFLSEIPLEFETGRIPLDVTLVSVTPPDVNGLCSLGVSVDVVKSAVANSRYVIAQVNGRMPRTFGDSFIHVNSIDMLVPYDEDIIEVPISESNETLRLIGQNIAGLVEDGSTIECGIGRIPQALADYLAYKKDLGVHTEMFGDWIIDLIECGA</sequence>
<dbReference type="Pfam" id="PF02550">
    <property type="entry name" value="AcetylCoA_hydro"/>
    <property type="match status" value="1"/>
</dbReference>
<accession>X1VJP1</accession>
<dbReference type="InterPro" id="IPR046433">
    <property type="entry name" value="ActCoA_hydro"/>
</dbReference>
<comment type="caution">
    <text evidence="2">The sequence shown here is derived from an EMBL/GenBank/DDBJ whole genome shotgun (WGS) entry which is preliminary data.</text>
</comment>
<proteinExistence type="predicted"/>
<dbReference type="EMBL" id="BARW01027997">
    <property type="protein sequence ID" value="GAJ08080.1"/>
    <property type="molecule type" value="Genomic_DNA"/>
</dbReference>
<evidence type="ECO:0000259" key="1">
    <source>
        <dbReference type="Pfam" id="PF02550"/>
    </source>
</evidence>
<dbReference type="InterPro" id="IPR003702">
    <property type="entry name" value="ActCoA_hydro_N"/>
</dbReference>
<gene>
    <name evidence="2" type="ORF">S12H4_45297</name>
</gene>
<dbReference type="PANTHER" id="PTHR21432">
    <property type="entry name" value="ACETYL-COA HYDROLASE-RELATED"/>
    <property type="match status" value="1"/>
</dbReference>
<dbReference type="AlphaFoldDB" id="X1VJP1"/>